<dbReference type="GO" id="GO:0003700">
    <property type="term" value="F:DNA-binding transcription factor activity"/>
    <property type="evidence" value="ECO:0007669"/>
    <property type="project" value="InterPro"/>
</dbReference>
<dbReference type="Proteomes" id="UP000183039">
    <property type="component" value="Unassembled WGS sequence"/>
</dbReference>
<keyword evidence="4" id="KW-0804">Transcription</keyword>
<dbReference type="CDD" id="cd01109">
    <property type="entry name" value="HTH_YyaN"/>
    <property type="match status" value="1"/>
</dbReference>
<reference evidence="6 7" key="1">
    <citation type="submission" date="2014-12" db="EMBL/GenBank/DDBJ databases">
        <title>Draft genome sequences of 29 type strains of Enterococci.</title>
        <authorList>
            <person name="Zhong Z."/>
            <person name="Sun Z."/>
            <person name="Liu W."/>
            <person name="Zhang W."/>
            <person name="Zhang H."/>
        </authorList>
    </citation>
    <scope>NUCLEOTIDE SEQUENCE [LARGE SCALE GENOMIC DNA]</scope>
    <source>
        <strain evidence="6 7">DSM 22801</strain>
    </source>
</reference>
<keyword evidence="1" id="KW-0678">Repressor</keyword>
<evidence type="ECO:0000313" key="7">
    <source>
        <dbReference type="Proteomes" id="UP000183039"/>
    </source>
</evidence>
<gene>
    <name evidence="6" type="ORF">RV15_GL001321</name>
</gene>
<dbReference type="AlphaFoldDB" id="A0AA91GD80"/>
<evidence type="ECO:0000259" key="5">
    <source>
        <dbReference type="PROSITE" id="PS50937"/>
    </source>
</evidence>
<dbReference type="InterPro" id="IPR047057">
    <property type="entry name" value="MerR_fam"/>
</dbReference>
<sequence length="134" mass="16049">MRKMYTISEFAKKIGISEHTLRYYEKEGLIEPLRDEHNYRVYQKEDLDWANFVIKLKNTGISLKEIKQYTHLRKIGDATLTKRKNLLLNHRQKILAEYEKVKGHLELLDDKITLYDQLEKEYNKKSSTAAFNKQ</sequence>
<evidence type="ECO:0000313" key="6">
    <source>
        <dbReference type="EMBL" id="OJG93289.1"/>
    </source>
</evidence>
<keyword evidence="2" id="KW-0805">Transcription regulation</keyword>
<dbReference type="SUPFAM" id="SSF46955">
    <property type="entry name" value="Putative DNA-binding domain"/>
    <property type="match status" value="1"/>
</dbReference>
<evidence type="ECO:0000256" key="1">
    <source>
        <dbReference type="ARBA" id="ARBA00022491"/>
    </source>
</evidence>
<protein>
    <recommendedName>
        <fullName evidence="5">HTH merR-type domain-containing protein</fullName>
    </recommendedName>
</protein>
<dbReference type="GO" id="GO:0003677">
    <property type="term" value="F:DNA binding"/>
    <property type="evidence" value="ECO:0007669"/>
    <property type="project" value="UniProtKB-KW"/>
</dbReference>
<dbReference type="Gene3D" id="1.10.1660.10">
    <property type="match status" value="1"/>
</dbReference>
<dbReference type="EMBL" id="JXLC01000002">
    <property type="protein sequence ID" value="OJG93289.1"/>
    <property type="molecule type" value="Genomic_DNA"/>
</dbReference>
<dbReference type="Pfam" id="PF13411">
    <property type="entry name" value="MerR_1"/>
    <property type="match status" value="1"/>
</dbReference>
<dbReference type="InterPro" id="IPR000551">
    <property type="entry name" value="MerR-type_HTH_dom"/>
</dbReference>
<evidence type="ECO:0000256" key="4">
    <source>
        <dbReference type="ARBA" id="ARBA00023163"/>
    </source>
</evidence>
<evidence type="ECO:0000256" key="2">
    <source>
        <dbReference type="ARBA" id="ARBA00023015"/>
    </source>
</evidence>
<accession>A0AA91GD80</accession>
<feature type="domain" description="HTH merR-type" evidence="5">
    <location>
        <begin position="4"/>
        <end position="72"/>
    </location>
</feature>
<comment type="caution">
    <text evidence="6">The sequence shown here is derived from an EMBL/GenBank/DDBJ whole genome shotgun (WGS) entry which is preliminary data.</text>
</comment>
<dbReference type="PANTHER" id="PTHR30204:SF69">
    <property type="entry name" value="MERR-FAMILY TRANSCRIPTIONAL REGULATOR"/>
    <property type="match status" value="1"/>
</dbReference>
<proteinExistence type="predicted"/>
<organism evidence="6 7">
    <name type="scientific">Enterococcus silesiacus</name>
    <dbReference type="NCBI Taxonomy" id="332949"/>
    <lineage>
        <taxon>Bacteria</taxon>
        <taxon>Bacillati</taxon>
        <taxon>Bacillota</taxon>
        <taxon>Bacilli</taxon>
        <taxon>Lactobacillales</taxon>
        <taxon>Enterococcaceae</taxon>
        <taxon>Enterococcus</taxon>
    </lineage>
</organism>
<dbReference type="InterPro" id="IPR009061">
    <property type="entry name" value="DNA-bd_dom_put_sf"/>
</dbReference>
<name>A0AA91GD80_9ENTE</name>
<dbReference type="SMART" id="SM00422">
    <property type="entry name" value="HTH_MERR"/>
    <property type="match status" value="1"/>
</dbReference>
<keyword evidence="3" id="KW-0238">DNA-binding</keyword>
<dbReference type="PROSITE" id="PS50937">
    <property type="entry name" value="HTH_MERR_2"/>
    <property type="match status" value="1"/>
</dbReference>
<dbReference type="PRINTS" id="PR00040">
    <property type="entry name" value="HTHMERR"/>
</dbReference>
<dbReference type="PANTHER" id="PTHR30204">
    <property type="entry name" value="REDOX-CYCLING DRUG-SENSING TRANSCRIPTIONAL ACTIVATOR SOXR"/>
    <property type="match status" value="1"/>
</dbReference>
<dbReference type="PROSITE" id="PS00552">
    <property type="entry name" value="HTH_MERR_1"/>
    <property type="match status" value="1"/>
</dbReference>
<evidence type="ECO:0000256" key="3">
    <source>
        <dbReference type="ARBA" id="ARBA00023125"/>
    </source>
</evidence>